<evidence type="ECO:0000259" key="3">
    <source>
        <dbReference type="Pfam" id="PF18962"/>
    </source>
</evidence>
<dbReference type="Proteomes" id="UP000652231">
    <property type="component" value="Unassembled WGS sequence"/>
</dbReference>
<dbReference type="InterPro" id="IPR026444">
    <property type="entry name" value="Secre_tail"/>
</dbReference>
<organism evidence="4 5">
    <name type="scientific">Planktosalinus lacus</name>
    <dbReference type="NCBI Taxonomy" id="1526573"/>
    <lineage>
        <taxon>Bacteria</taxon>
        <taxon>Pseudomonadati</taxon>
        <taxon>Bacteroidota</taxon>
        <taxon>Flavobacteriia</taxon>
        <taxon>Flavobacteriales</taxon>
        <taxon>Flavobacteriaceae</taxon>
        <taxon>Planktosalinus</taxon>
    </lineage>
</organism>
<keyword evidence="1 2" id="KW-0732">Signal</keyword>
<proteinExistence type="predicted"/>
<feature type="domain" description="Secretion system C-terminal sorting" evidence="3">
    <location>
        <begin position="180"/>
        <end position="243"/>
    </location>
</feature>
<comment type="caution">
    <text evidence="4">The sequence shown here is derived from an EMBL/GenBank/DDBJ whole genome shotgun (WGS) entry which is preliminary data.</text>
</comment>
<dbReference type="AlphaFoldDB" id="A0A8J2Y8Q1"/>
<name>A0A8J2Y8Q1_9FLAO</name>
<dbReference type="Pfam" id="PF18962">
    <property type="entry name" value="Por_Secre_tail"/>
    <property type="match status" value="1"/>
</dbReference>
<feature type="chain" id="PRO_5035156198" description="Secretion system C-terminal sorting domain-containing protein" evidence="2">
    <location>
        <begin position="21"/>
        <end position="245"/>
    </location>
</feature>
<reference evidence="4" key="2">
    <citation type="submission" date="2020-09" db="EMBL/GenBank/DDBJ databases">
        <authorList>
            <person name="Sun Q."/>
            <person name="Zhou Y."/>
        </authorList>
    </citation>
    <scope>NUCLEOTIDE SEQUENCE</scope>
    <source>
        <strain evidence="4">CGMCC 1.12924</strain>
    </source>
</reference>
<protein>
    <recommendedName>
        <fullName evidence="3">Secretion system C-terminal sorting domain-containing protein</fullName>
    </recommendedName>
</protein>
<evidence type="ECO:0000256" key="2">
    <source>
        <dbReference type="SAM" id="SignalP"/>
    </source>
</evidence>
<dbReference type="RefSeq" id="WP_188440049.1">
    <property type="nucleotide sequence ID" value="NZ_BMGK01000003.1"/>
</dbReference>
<feature type="signal peptide" evidence="2">
    <location>
        <begin position="1"/>
        <end position="20"/>
    </location>
</feature>
<sequence>MMKKITLLLTTILLTTAAYSQFTVEDYDGEPILDGDIRTYTSTVESEATLYFWINNDSAEDILVKIKNESITNSDGSSYQFCFGTLCIFDVEEGQTYPVSGVPETIPAGGTNPQFDKFYNENEGDGTNYPIDYVWKFFQVDENGDEIGESITFTYRFDPTLSTNELDENNLGVKIHNTLANQTLNVESLNSDFDYTIFNLNGQSLLSNKVTTGMNEINVSSLTTGVYFIKFNNGENSTTLKFAVK</sequence>
<gene>
    <name evidence="4" type="ORF">GCM10011312_09610</name>
</gene>
<evidence type="ECO:0000313" key="5">
    <source>
        <dbReference type="Proteomes" id="UP000652231"/>
    </source>
</evidence>
<evidence type="ECO:0000313" key="4">
    <source>
        <dbReference type="EMBL" id="GGD87677.1"/>
    </source>
</evidence>
<reference evidence="4" key="1">
    <citation type="journal article" date="2014" name="Int. J. Syst. Evol. Microbiol.">
        <title>Complete genome sequence of Corynebacterium casei LMG S-19264T (=DSM 44701T), isolated from a smear-ripened cheese.</title>
        <authorList>
            <consortium name="US DOE Joint Genome Institute (JGI-PGF)"/>
            <person name="Walter F."/>
            <person name="Albersmeier A."/>
            <person name="Kalinowski J."/>
            <person name="Ruckert C."/>
        </authorList>
    </citation>
    <scope>NUCLEOTIDE SEQUENCE</scope>
    <source>
        <strain evidence="4">CGMCC 1.12924</strain>
    </source>
</reference>
<dbReference type="NCBIfam" id="TIGR04183">
    <property type="entry name" value="Por_Secre_tail"/>
    <property type="match status" value="1"/>
</dbReference>
<evidence type="ECO:0000256" key="1">
    <source>
        <dbReference type="ARBA" id="ARBA00022729"/>
    </source>
</evidence>
<dbReference type="EMBL" id="BMGK01000003">
    <property type="protein sequence ID" value="GGD87677.1"/>
    <property type="molecule type" value="Genomic_DNA"/>
</dbReference>
<keyword evidence="5" id="KW-1185">Reference proteome</keyword>
<accession>A0A8J2Y8Q1</accession>